<name>A0A7W8DP84_9BACT</name>
<organism evidence="3 4">
    <name type="scientific">Prosthecobacter dejongeii</name>
    <dbReference type="NCBI Taxonomy" id="48465"/>
    <lineage>
        <taxon>Bacteria</taxon>
        <taxon>Pseudomonadati</taxon>
        <taxon>Verrucomicrobiota</taxon>
        <taxon>Verrucomicrobiia</taxon>
        <taxon>Verrucomicrobiales</taxon>
        <taxon>Verrucomicrobiaceae</taxon>
        <taxon>Prosthecobacter</taxon>
    </lineage>
</organism>
<dbReference type="SUPFAM" id="SSF55729">
    <property type="entry name" value="Acyl-CoA N-acyltransferases (Nat)"/>
    <property type="match status" value="1"/>
</dbReference>
<comment type="caution">
    <text evidence="3">The sequence shown here is derived from an EMBL/GenBank/DDBJ whole genome shotgun (WGS) entry which is preliminary data.</text>
</comment>
<proteinExistence type="predicted"/>
<evidence type="ECO:0000256" key="1">
    <source>
        <dbReference type="SAM" id="MobiDB-lite"/>
    </source>
</evidence>
<dbReference type="AlphaFoldDB" id="A0A7W8DP84"/>
<dbReference type="EMBL" id="JACHIF010000002">
    <property type="protein sequence ID" value="MBB5036875.1"/>
    <property type="molecule type" value="Genomic_DNA"/>
</dbReference>
<dbReference type="GO" id="GO:0016740">
    <property type="term" value="F:transferase activity"/>
    <property type="evidence" value="ECO:0007669"/>
    <property type="project" value="UniProtKB-KW"/>
</dbReference>
<accession>A0A7W8DP84</accession>
<feature type="domain" description="BioF2-like acetyltransferase" evidence="2">
    <location>
        <begin position="195"/>
        <end position="338"/>
    </location>
</feature>
<protein>
    <submittedName>
        <fullName evidence="3">CelD/BcsL family acetyltransferase involved in cellulose biosynthesis</fullName>
    </submittedName>
</protein>
<evidence type="ECO:0000259" key="2">
    <source>
        <dbReference type="Pfam" id="PF13480"/>
    </source>
</evidence>
<dbReference type="InterPro" id="IPR038740">
    <property type="entry name" value="BioF2-like_GNAT_dom"/>
</dbReference>
<gene>
    <name evidence="3" type="ORF">HNQ64_001117</name>
</gene>
<dbReference type="Pfam" id="PF13480">
    <property type="entry name" value="Acetyltransf_6"/>
    <property type="match status" value="1"/>
</dbReference>
<dbReference type="InterPro" id="IPR016181">
    <property type="entry name" value="Acyl_CoA_acyltransferase"/>
</dbReference>
<evidence type="ECO:0000313" key="3">
    <source>
        <dbReference type="EMBL" id="MBB5036875.1"/>
    </source>
</evidence>
<dbReference type="Gene3D" id="3.40.630.30">
    <property type="match status" value="1"/>
</dbReference>
<keyword evidence="4" id="KW-1185">Reference proteome</keyword>
<dbReference type="Proteomes" id="UP000534294">
    <property type="component" value="Unassembled WGS sequence"/>
</dbReference>
<evidence type="ECO:0000313" key="4">
    <source>
        <dbReference type="Proteomes" id="UP000534294"/>
    </source>
</evidence>
<dbReference type="RefSeq" id="WP_184206218.1">
    <property type="nucleotide sequence ID" value="NZ_JACHIF010000002.1"/>
</dbReference>
<reference evidence="3 4" key="1">
    <citation type="submission" date="2020-08" db="EMBL/GenBank/DDBJ databases">
        <title>Genomic Encyclopedia of Type Strains, Phase IV (KMG-IV): sequencing the most valuable type-strain genomes for metagenomic binning, comparative biology and taxonomic classification.</title>
        <authorList>
            <person name="Goeker M."/>
        </authorList>
    </citation>
    <scope>NUCLEOTIDE SEQUENCE [LARGE SCALE GENOMIC DNA]</scope>
    <source>
        <strain evidence="3 4">DSM 12251</strain>
    </source>
</reference>
<feature type="region of interest" description="Disordered" evidence="1">
    <location>
        <begin position="380"/>
        <end position="402"/>
    </location>
</feature>
<keyword evidence="3" id="KW-0808">Transferase</keyword>
<sequence>MFPTTPVIPPAHRSTSVKLRLVSTQDGWDSLKGGWDELLKDSQADALFLSWDWLDAWLGVYGQGGQWTILVAEDETGRLLGIAAMMIDQGTKIPGKWIRNLLLIGQKADTASEYLDWILRRGFEEAVATAFCQYLLEDLSERWDLLQFEAMREDSCSVPWIQKAFVARGIQPRTQRITQAPYVSLPATWEDFLARRSSTYRQRWKKLHREHNIVIRRVGQDFTVAEGMATLRGLNSARWGDQRQSFLSPNYVRFHDEIATRFHQKDQLLLIFLEVDGQIIAGRYDFAYGGKGWCFQGGWLPEHEKLRPGRTMMAHLLHTCIQRGLCEYDFLGGEASYKGEWSNGERGIMNLYARNPASLRGNLFEKAKALKTYLSPKKKAVHAAADSPQGNDTAPSSPSPLD</sequence>